<evidence type="ECO:0000313" key="10">
    <source>
        <dbReference type="EMBL" id="ODN67642.1"/>
    </source>
</evidence>
<dbReference type="EC" id="2.1.1.63" evidence="3"/>
<dbReference type="InterPro" id="IPR014048">
    <property type="entry name" value="MethylDNA_cys_MeTrfase_DNA-bd"/>
</dbReference>
<dbReference type="GO" id="GO:0006281">
    <property type="term" value="P:DNA repair"/>
    <property type="evidence" value="ECO:0007669"/>
    <property type="project" value="UniProtKB-KW"/>
</dbReference>
<keyword evidence="4" id="KW-0489">Methyltransferase</keyword>
<comment type="catalytic activity">
    <reaction evidence="1">
        <text>a 4-O-methyl-thymidine in DNA + L-cysteinyl-[protein] = a thymidine in DNA + S-methyl-L-cysteinyl-[protein]</text>
        <dbReference type="Rhea" id="RHEA:53428"/>
        <dbReference type="Rhea" id="RHEA-COMP:10131"/>
        <dbReference type="Rhea" id="RHEA-COMP:10132"/>
        <dbReference type="Rhea" id="RHEA-COMP:13555"/>
        <dbReference type="Rhea" id="RHEA-COMP:13556"/>
        <dbReference type="ChEBI" id="CHEBI:29950"/>
        <dbReference type="ChEBI" id="CHEBI:82612"/>
        <dbReference type="ChEBI" id="CHEBI:137386"/>
        <dbReference type="ChEBI" id="CHEBI:137387"/>
        <dbReference type="EC" id="2.1.1.63"/>
    </reaction>
</comment>
<dbReference type="InterPro" id="IPR036217">
    <property type="entry name" value="MethylDNA_cys_MeTrfase_DNAb"/>
</dbReference>
<protein>
    <recommendedName>
        <fullName evidence="3">methylated-DNA--[protein]-cysteine S-methyltransferase</fullName>
        <ecNumber evidence="3">2.1.1.63</ecNumber>
    </recommendedName>
</protein>
<evidence type="ECO:0000256" key="3">
    <source>
        <dbReference type="ARBA" id="ARBA00011918"/>
    </source>
</evidence>
<name>A0A1E3GUA8_9GAMM</name>
<evidence type="ECO:0000256" key="4">
    <source>
        <dbReference type="ARBA" id="ARBA00022603"/>
    </source>
</evidence>
<dbReference type="InterPro" id="IPR036631">
    <property type="entry name" value="MGMT_N_sf"/>
</dbReference>
<keyword evidence="11" id="KW-1185">Reference proteome</keyword>
<dbReference type="NCBIfam" id="TIGR00589">
    <property type="entry name" value="ogt"/>
    <property type="match status" value="1"/>
</dbReference>
<dbReference type="CDD" id="cd06445">
    <property type="entry name" value="ATase"/>
    <property type="match status" value="1"/>
</dbReference>
<dbReference type="InterPro" id="IPR036388">
    <property type="entry name" value="WH-like_DNA-bd_sf"/>
</dbReference>
<accession>A0A1E3GUA8</accession>
<dbReference type="Gene3D" id="3.30.160.70">
    <property type="entry name" value="Methylated DNA-protein cysteine methyltransferase domain"/>
    <property type="match status" value="1"/>
</dbReference>
<dbReference type="InterPro" id="IPR001497">
    <property type="entry name" value="MethylDNA_cys_MeTrfase_AS"/>
</dbReference>
<evidence type="ECO:0000313" key="11">
    <source>
        <dbReference type="Proteomes" id="UP000094379"/>
    </source>
</evidence>
<proteinExistence type="inferred from homology"/>
<dbReference type="Pfam" id="PF01035">
    <property type="entry name" value="DNA_binding_1"/>
    <property type="match status" value="1"/>
</dbReference>
<comment type="similarity">
    <text evidence="2">Belongs to the MGMT family.</text>
</comment>
<dbReference type="Proteomes" id="UP000094379">
    <property type="component" value="Unassembled WGS sequence"/>
</dbReference>
<dbReference type="PANTHER" id="PTHR10815">
    <property type="entry name" value="METHYLATED-DNA--PROTEIN-CYSTEINE METHYLTRANSFERASE"/>
    <property type="match status" value="1"/>
</dbReference>
<dbReference type="EMBL" id="MCRI01000004">
    <property type="protein sequence ID" value="ODN67642.1"/>
    <property type="molecule type" value="Genomic_DNA"/>
</dbReference>
<reference evidence="10 11" key="1">
    <citation type="submission" date="2016-07" db="EMBL/GenBank/DDBJ databases">
        <title>Draft Genome Sequence of Methylophaga muralis Bur 1.</title>
        <authorList>
            <person name="Vasilenko O.V."/>
            <person name="Doronina N.V."/>
            <person name="Shmareva M.N."/>
            <person name="Tarlachkov S.V."/>
            <person name="Mustakhimov I."/>
            <person name="Trotsenko Y.A."/>
        </authorList>
    </citation>
    <scope>NUCLEOTIDE SEQUENCE [LARGE SCALE GENOMIC DNA]</scope>
    <source>
        <strain evidence="10 11">Bur 1</strain>
    </source>
</reference>
<sequence>MMASELRVVAPVTEKIHFAIGISHVGHVLTAESSSGICAVYLGKSPKQMMASLQHQFSDAICIDGGKGVKSTLSKVIDQIHNPQKRFDFRLDQRGTLFQQQVWQALCDIPSGSTVSYSDIAEKLQNPGAVRAIASACGANNIAVIVPCHRVIRKDGSLSGYRWGVEIKQALLRRERMTLTK</sequence>
<dbReference type="SUPFAM" id="SSF46767">
    <property type="entry name" value="Methylated DNA-protein cysteine methyltransferase, C-terminal domain"/>
    <property type="match status" value="1"/>
</dbReference>
<dbReference type="AlphaFoldDB" id="A0A1E3GUA8"/>
<evidence type="ECO:0000256" key="6">
    <source>
        <dbReference type="ARBA" id="ARBA00022763"/>
    </source>
</evidence>
<dbReference type="STRING" id="291169.A9E74_00752"/>
<dbReference type="Gene3D" id="1.10.10.10">
    <property type="entry name" value="Winged helix-like DNA-binding domain superfamily/Winged helix DNA-binding domain"/>
    <property type="match status" value="1"/>
</dbReference>
<dbReference type="FunFam" id="1.10.10.10:FF:000214">
    <property type="entry name" value="Methylated-DNA--protein-cysteine methyltransferase"/>
    <property type="match status" value="1"/>
</dbReference>
<gene>
    <name evidence="10" type="primary">ada</name>
    <name evidence="10" type="ORF">A9E74_00752</name>
</gene>
<dbReference type="SUPFAM" id="SSF53155">
    <property type="entry name" value="Methylated DNA-protein cysteine methyltransferase domain"/>
    <property type="match status" value="1"/>
</dbReference>
<dbReference type="PROSITE" id="PS00374">
    <property type="entry name" value="MGMT"/>
    <property type="match status" value="1"/>
</dbReference>
<feature type="domain" description="Methylated-DNA-[protein]-cysteine S-methyltransferase DNA binding" evidence="9">
    <location>
        <begin position="98"/>
        <end position="176"/>
    </location>
</feature>
<dbReference type="PATRIC" id="fig|291169.3.peg.753"/>
<evidence type="ECO:0000256" key="7">
    <source>
        <dbReference type="ARBA" id="ARBA00023204"/>
    </source>
</evidence>
<evidence type="ECO:0000256" key="1">
    <source>
        <dbReference type="ARBA" id="ARBA00001286"/>
    </source>
</evidence>
<dbReference type="PANTHER" id="PTHR10815:SF14">
    <property type="entry name" value="BIFUNCTIONAL TRANSCRIPTIONAL ACTIVATOR_DNA REPAIR ENZYME ADA"/>
    <property type="match status" value="1"/>
</dbReference>
<keyword evidence="6" id="KW-0227">DNA damage</keyword>
<evidence type="ECO:0000256" key="5">
    <source>
        <dbReference type="ARBA" id="ARBA00022679"/>
    </source>
</evidence>
<keyword evidence="5" id="KW-0808">Transferase</keyword>
<evidence type="ECO:0000256" key="8">
    <source>
        <dbReference type="ARBA" id="ARBA00049348"/>
    </source>
</evidence>
<evidence type="ECO:0000256" key="2">
    <source>
        <dbReference type="ARBA" id="ARBA00008711"/>
    </source>
</evidence>
<evidence type="ECO:0000259" key="9">
    <source>
        <dbReference type="Pfam" id="PF01035"/>
    </source>
</evidence>
<comment type="catalytic activity">
    <reaction evidence="8">
        <text>a 6-O-methyl-2'-deoxyguanosine in DNA + L-cysteinyl-[protein] = S-methyl-L-cysteinyl-[protein] + a 2'-deoxyguanosine in DNA</text>
        <dbReference type="Rhea" id="RHEA:24000"/>
        <dbReference type="Rhea" id="RHEA-COMP:10131"/>
        <dbReference type="Rhea" id="RHEA-COMP:10132"/>
        <dbReference type="Rhea" id="RHEA-COMP:11367"/>
        <dbReference type="Rhea" id="RHEA-COMP:11368"/>
        <dbReference type="ChEBI" id="CHEBI:29950"/>
        <dbReference type="ChEBI" id="CHEBI:82612"/>
        <dbReference type="ChEBI" id="CHEBI:85445"/>
        <dbReference type="ChEBI" id="CHEBI:85448"/>
        <dbReference type="EC" id="2.1.1.63"/>
    </reaction>
</comment>
<comment type="caution">
    <text evidence="10">The sequence shown here is derived from an EMBL/GenBank/DDBJ whole genome shotgun (WGS) entry which is preliminary data.</text>
</comment>
<dbReference type="GO" id="GO:0032259">
    <property type="term" value="P:methylation"/>
    <property type="evidence" value="ECO:0007669"/>
    <property type="project" value="UniProtKB-KW"/>
</dbReference>
<dbReference type="GO" id="GO:0003908">
    <property type="term" value="F:methylated-DNA-[protein]-cysteine S-methyltransferase activity"/>
    <property type="evidence" value="ECO:0007669"/>
    <property type="project" value="UniProtKB-EC"/>
</dbReference>
<organism evidence="10 11">
    <name type="scientific">Methylophaga muralis</name>
    <dbReference type="NCBI Taxonomy" id="291169"/>
    <lineage>
        <taxon>Bacteria</taxon>
        <taxon>Pseudomonadati</taxon>
        <taxon>Pseudomonadota</taxon>
        <taxon>Gammaproteobacteria</taxon>
        <taxon>Thiotrichales</taxon>
        <taxon>Piscirickettsiaceae</taxon>
        <taxon>Methylophaga</taxon>
    </lineage>
</organism>
<keyword evidence="7" id="KW-0234">DNA repair</keyword>